<dbReference type="OrthoDB" id="6359816at2759"/>
<comment type="caution">
    <text evidence="1">The sequence shown here is derived from an EMBL/GenBank/DDBJ whole genome shotgun (WGS) entry which is preliminary data.</text>
</comment>
<keyword evidence="2" id="KW-1185">Reference proteome</keyword>
<name>A0A9W4UBX0_9PLEO</name>
<dbReference type="EMBL" id="CAOQHR010000003">
    <property type="protein sequence ID" value="CAI6332844.1"/>
    <property type="molecule type" value="Genomic_DNA"/>
</dbReference>
<dbReference type="AlphaFoldDB" id="A0A9W4UBX0"/>
<evidence type="ECO:0000313" key="2">
    <source>
        <dbReference type="Proteomes" id="UP001152607"/>
    </source>
</evidence>
<accession>A0A9W4UBX0</accession>
<gene>
    <name evidence="1" type="ORF">PDIGIT_LOCUS5876</name>
</gene>
<protein>
    <submittedName>
        <fullName evidence="1">Uncharacterized protein</fullName>
    </submittedName>
</protein>
<organism evidence="1 2">
    <name type="scientific">Periconia digitata</name>
    <dbReference type="NCBI Taxonomy" id="1303443"/>
    <lineage>
        <taxon>Eukaryota</taxon>
        <taxon>Fungi</taxon>
        <taxon>Dikarya</taxon>
        <taxon>Ascomycota</taxon>
        <taxon>Pezizomycotina</taxon>
        <taxon>Dothideomycetes</taxon>
        <taxon>Pleosporomycetidae</taxon>
        <taxon>Pleosporales</taxon>
        <taxon>Massarineae</taxon>
        <taxon>Periconiaceae</taxon>
        <taxon>Periconia</taxon>
    </lineage>
</organism>
<sequence length="238" mass="26850">MVSYFYNADYDASKHTNNMKIPEALVHARVIIIAEKYACTSLYELAKTRFTEALKEISCDNWAMIATLIYEYTTMDAKEHVKLRRIVVQAAVITRRFRPTVLKSALRKEKVVELLRDNADLATDLLLIGRDGPDGTASESPICLFMCDFCHYVHFGLRSCDFASQIKIPCPEGDEETDEGPYEDTSTPSASCPYCSSISGKETNNFWHRVGYLTTFPCIGCDGVYTAEPDYLLESEVE</sequence>
<reference evidence="1" key="1">
    <citation type="submission" date="2023-01" db="EMBL/GenBank/DDBJ databases">
        <authorList>
            <person name="Van Ghelder C."/>
            <person name="Rancurel C."/>
        </authorList>
    </citation>
    <scope>NUCLEOTIDE SEQUENCE</scope>
    <source>
        <strain evidence="1">CNCM I-4278</strain>
    </source>
</reference>
<evidence type="ECO:0000313" key="1">
    <source>
        <dbReference type="EMBL" id="CAI6332844.1"/>
    </source>
</evidence>
<dbReference type="Proteomes" id="UP001152607">
    <property type="component" value="Unassembled WGS sequence"/>
</dbReference>
<proteinExistence type="predicted"/>